<protein>
    <submittedName>
        <fullName evidence="2">Uncharacterized protein</fullName>
    </submittedName>
</protein>
<comment type="caution">
    <text evidence="2">The sequence shown here is derived from an EMBL/GenBank/DDBJ whole genome shotgun (WGS) entry which is preliminary data.</text>
</comment>
<sequence>MAKTFLVAVNDTLRRVGVIAGDASALTTFTDSKRQRSIDIVTQVWNEAISELYDMGSLQGEVATGSITLATDTDEYAVETDFEQMAGETYLTRALVKSDGRRLFEYPGGYRQMFLDQPNRDDYTGVASFWVFNTANNTIRLDKRPTSDENGDVFNYLYDKRLDLSATTDTMPFSDTVTEALQGVVAEIYRIDMHGEQRDPISANAGFKRAASLITQKKPRRRYGRRTLRPTFSAADPLEP</sequence>
<proteinExistence type="predicted"/>
<organism evidence="2">
    <name type="scientific">marine sediment metagenome</name>
    <dbReference type="NCBI Taxonomy" id="412755"/>
    <lineage>
        <taxon>unclassified sequences</taxon>
        <taxon>metagenomes</taxon>
        <taxon>ecological metagenomes</taxon>
    </lineage>
</organism>
<dbReference type="AlphaFoldDB" id="A0A0F9GU05"/>
<dbReference type="EMBL" id="LAZR01016982">
    <property type="protein sequence ID" value="KKM02270.1"/>
    <property type="molecule type" value="Genomic_DNA"/>
</dbReference>
<name>A0A0F9GU05_9ZZZZ</name>
<reference evidence="2" key="1">
    <citation type="journal article" date="2015" name="Nature">
        <title>Complex archaea that bridge the gap between prokaryotes and eukaryotes.</title>
        <authorList>
            <person name="Spang A."/>
            <person name="Saw J.H."/>
            <person name="Jorgensen S.L."/>
            <person name="Zaremba-Niedzwiedzka K."/>
            <person name="Martijn J."/>
            <person name="Lind A.E."/>
            <person name="van Eijk R."/>
            <person name="Schleper C."/>
            <person name="Guy L."/>
            <person name="Ettema T.J."/>
        </authorList>
    </citation>
    <scope>NUCLEOTIDE SEQUENCE</scope>
</reference>
<evidence type="ECO:0000313" key="2">
    <source>
        <dbReference type="EMBL" id="KKM02270.1"/>
    </source>
</evidence>
<feature type="compositionally biased region" description="Basic residues" evidence="1">
    <location>
        <begin position="218"/>
        <end position="228"/>
    </location>
</feature>
<accession>A0A0F9GU05</accession>
<feature type="region of interest" description="Disordered" evidence="1">
    <location>
        <begin position="218"/>
        <end position="240"/>
    </location>
</feature>
<gene>
    <name evidence="2" type="ORF">LCGC14_1786100</name>
</gene>
<evidence type="ECO:0000256" key="1">
    <source>
        <dbReference type="SAM" id="MobiDB-lite"/>
    </source>
</evidence>